<dbReference type="Proteomes" id="UP001235712">
    <property type="component" value="Unassembled WGS sequence"/>
</dbReference>
<feature type="domain" description="Putative Flp pilus-assembly TadG-like N-terminal" evidence="2">
    <location>
        <begin position="1"/>
        <end position="36"/>
    </location>
</feature>
<organism evidence="3 4">
    <name type="scientific">Kineosporia succinea</name>
    <dbReference type="NCBI Taxonomy" id="84632"/>
    <lineage>
        <taxon>Bacteria</taxon>
        <taxon>Bacillati</taxon>
        <taxon>Actinomycetota</taxon>
        <taxon>Actinomycetes</taxon>
        <taxon>Kineosporiales</taxon>
        <taxon>Kineosporiaceae</taxon>
        <taxon>Kineosporia</taxon>
    </lineage>
</organism>
<feature type="chain" id="PRO_5046549386" description="Putative Flp pilus-assembly TadG-like N-terminal domain-containing protein" evidence="1">
    <location>
        <begin position="19"/>
        <end position="215"/>
    </location>
</feature>
<gene>
    <name evidence="3" type="ORF">J2S57_002355</name>
</gene>
<dbReference type="InterPro" id="IPR028087">
    <property type="entry name" value="Tad_N"/>
</dbReference>
<evidence type="ECO:0000256" key="1">
    <source>
        <dbReference type="SAM" id="SignalP"/>
    </source>
</evidence>
<sequence length="215" mass="22629">MVVALLFLGLLFAQVGSASDQKTQTQTAADSAAVAATHQFRDATVLRAAATIPWQVRPLFAPLTAWEPDLTAAACAAAQRNWGENPHEGAGLGCTDVSLSSTGDGVRVEVLAPPGQVVDGPADVAAQRARASVVSRVTFVRCPQFAQPKAAALAHWLVDRVAERLGRASGCFTPVDGINLGILDTWPFPPARAAIGPPEEILDAVRESFRIEIID</sequence>
<feature type="signal peptide" evidence="1">
    <location>
        <begin position="1"/>
        <end position="18"/>
    </location>
</feature>
<comment type="caution">
    <text evidence="3">The sequence shown here is derived from an EMBL/GenBank/DDBJ whole genome shotgun (WGS) entry which is preliminary data.</text>
</comment>
<evidence type="ECO:0000313" key="3">
    <source>
        <dbReference type="EMBL" id="MDP9826606.1"/>
    </source>
</evidence>
<name>A0ABT9P201_9ACTN</name>
<evidence type="ECO:0000259" key="2">
    <source>
        <dbReference type="Pfam" id="PF13400"/>
    </source>
</evidence>
<dbReference type="EMBL" id="JAUSQZ010000001">
    <property type="protein sequence ID" value="MDP9826606.1"/>
    <property type="molecule type" value="Genomic_DNA"/>
</dbReference>
<evidence type="ECO:0000313" key="4">
    <source>
        <dbReference type="Proteomes" id="UP001235712"/>
    </source>
</evidence>
<protein>
    <recommendedName>
        <fullName evidence="2">Putative Flp pilus-assembly TadG-like N-terminal domain-containing protein</fullName>
    </recommendedName>
</protein>
<dbReference type="Pfam" id="PF13400">
    <property type="entry name" value="Tad"/>
    <property type="match status" value="1"/>
</dbReference>
<accession>A0ABT9P201</accession>
<keyword evidence="4" id="KW-1185">Reference proteome</keyword>
<reference evidence="3 4" key="1">
    <citation type="submission" date="2023-07" db="EMBL/GenBank/DDBJ databases">
        <title>Sequencing the genomes of 1000 actinobacteria strains.</title>
        <authorList>
            <person name="Klenk H.-P."/>
        </authorList>
    </citation>
    <scope>NUCLEOTIDE SEQUENCE [LARGE SCALE GENOMIC DNA]</scope>
    <source>
        <strain evidence="3 4">DSM 44388</strain>
    </source>
</reference>
<keyword evidence="1" id="KW-0732">Signal</keyword>
<proteinExistence type="predicted"/>